<reference evidence="2 4" key="1">
    <citation type="journal article" date="2016" name="Genome Announc.">
        <title>Draft Genome Sequence of the Rumen Methanogen Methanobrevibacter olleyae YLM1.</title>
        <authorList>
            <person name="Kelly W.J."/>
            <person name="Li D."/>
            <person name="Lambie S.C."/>
            <person name="Cox F."/>
            <person name="Attwood G.T."/>
            <person name="Altermann E."/>
            <person name="Leahy S.C."/>
        </authorList>
    </citation>
    <scope>NUCLEOTIDE SEQUENCE [LARGE SCALE GENOMIC DNA]</scope>
    <source>
        <strain evidence="2 4">YLM1</strain>
    </source>
</reference>
<dbReference type="EMBL" id="FOTL01000016">
    <property type="protein sequence ID" value="SFL51547.1"/>
    <property type="molecule type" value="Genomic_DNA"/>
</dbReference>
<evidence type="ECO:0000313" key="3">
    <source>
        <dbReference type="EMBL" id="SFL51547.1"/>
    </source>
</evidence>
<dbReference type="STRING" id="294671.YLM1_0564"/>
<dbReference type="RefSeq" id="WP_067146101.1">
    <property type="nucleotide sequence ID" value="NZ_CP014265.1"/>
</dbReference>
<reference evidence="4" key="2">
    <citation type="submission" date="2016-02" db="EMBL/GenBank/DDBJ databases">
        <title>The draft genome sequence of the rumen methanogen Methanobrevibacter olleyae YLM1.</title>
        <authorList>
            <consortium name="New Zealand Agricultural Greenhouse Gas Research Centre/Pastoral Greenhouse Gas Research Consortium"/>
            <person name="Kelly W.J."/>
            <person name="Li D."/>
            <person name="Lambie S.C."/>
            <person name="Attwood G.T."/>
            <person name="Altermann E."/>
            <person name="Leahy S.C."/>
        </authorList>
    </citation>
    <scope>NUCLEOTIDE SEQUENCE [LARGE SCALE GENOMIC DNA]</scope>
    <source>
        <strain evidence="4">YLM1</strain>
    </source>
</reference>
<proteinExistence type="predicted"/>
<evidence type="ECO:0000313" key="5">
    <source>
        <dbReference type="Proteomes" id="UP000183442"/>
    </source>
</evidence>
<evidence type="ECO:0000256" key="1">
    <source>
        <dbReference type="SAM" id="Phobius"/>
    </source>
</evidence>
<name>A0A126QYL4_METOL</name>
<dbReference type="AlphaFoldDB" id="A0A126QYL4"/>
<dbReference type="GeneID" id="28488863"/>
<dbReference type="EMBL" id="CP014265">
    <property type="protein sequence ID" value="AMK15121.1"/>
    <property type="molecule type" value="Genomic_DNA"/>
</dbReference>
<dbReference type="Proteomes" id="UP000066376">
    <property type="component" value="Chromosome"/>
</dbReference>
<keyword evidence="4" id="KW-1185">Reference proteome</keyword>
<dbReference type="KEGG" id="mol:YLM1_0564"/>
<keyword evidence="1" id="KW-0812">Transmembrane</keyword>
<evidence type="ECO:0000313" key="4">
    <source>
        <dbReference type="Proteomes" id="UP000066376"/>
    </source>
</evidence>
<accession>A0A126QYL4</accession>
<dbReference type="OrthoDB" id="81196at2157"/>
<feature type="transmembrane region" description="Helical" evidence="1">
    <location>
        <begin position="364"/>
        <end position="397"/>
    </location>
</feature>
<sequence>MADHSIIRKIFSLITKHDIISIGTKYFPTTPLETEYVDMFNYTQTMLMEIDKANITTESIFTNLVRDVGRENIPENHSFYELLPAQDKIEEYALVSNIIMGSDRYMYIELSEPSNIINFFTDIILREKGDIIERSETEIVSRLMSKNDAIRVAIRLVGIGLDNGVHVRAAAGMTGAAAIERSIKFNKEVGNSPGVAFTKLGGEYALVLDTPFKLAESEPPEFQQYLFIDIVDSTNFISKYGRNKLVELMTSVKEFMEDCEGHIEGYREGGDDLIAKFPSKDVAIRAGLDCAWFILNNGAKVKIGIGRSRREAGERANIAEEIKGFGALSLVVFDLANGLYAYNIPSDFTRTICELLSNKKSKMITAFIVMFILCYLFAIMGMAIYGVLVVLIAVAYYTFK</sequence>
<reference evidence="3" key="3">
    <citation type="submission" date="2016-10" db="EMBL/GenBank/DDBJ databases">
        <authorList>
            <person name="de Groot N.N."/>
        </authorList>
    </citation>
    <scope>NUCLEOTIDE SEQUENCE [LARGE SCALE GENOMIC DNA]</scope>
    <source>
        <strain evidence="3">DSM 16632</strain>
    </source>
</reference>
<protein>
    <submittedName>
        <fullName evidence="2">Uncharacterized protein</fullName>
    </submittedName>
</protein>
<keyword evidence="1" id="KW-0472">Membrane</keyword>
<dbReference type="Proteomes" id="UP000183442">
    <property type="component" value="Unassembled WGS sequence"/>
</dbReference>
<gene>
    <name evidence="3" type="ORF">SAMN02910297_01107</name>
    <name evidence="2" type="ORF">YLM1_0564</name>
</gene>
<evidence type="ECO:0000313" key="2">
    <source>
        <dbReference type="EMBL" id="AMK15121.1"/>
    </source>
</evidence>
<keyword evidence="1" id="KW-1133">Transmembrane helix</keyword>
<dbReference type="PATRIC" id="fig|294671.3.peg.585"/>
<organism evidence="2 4">
    <name type="scientific">Methanobrevibacter olleyae</name>
    <dbReference type="NCBI Taxonomy" id="294671"/>
    <lineage>
        <taxon>Archaea</taxon>
        <taxon>Methanobacteriati</taxon>
        <taxon>Methanobacteriota</taxon>
        <taxon>Methanomada group</taxon>
        <taxon>Methanobacteria</taxon>
        <taxon>Methanobacteriales</taxon>
        <taxon>Methanobacteriaceae</taxon>
        <taxon>Methanobrevibacter</taxon>
    </lineage>
</organism>
<reference evidence="5" key="4">
    <citation type="submission" date="2016-10" db="EMBL/GenBank/DDBJ databases">
        <authorList>
            <person name="Varghese N."/>
        </authorList>
    </citation>
    <scope>NUCLEOTIDE SEQUENCE [LARGE SCALE GENOMIC DNA]</scope>
    <source>
        <strain evidence="5">DSM 16632</strain>
    </source>
</reference>